<proteinExistence type="predicted"/>
<evidence type="ECO:0000313" key="2">
    <source>
        <dbReference type="EMBL" id="MDO7785625.1"/>
    </source>
</evidence>
<evidence type="ECO:0000256" key="1">
    <source>
        <dbReference type="SAM" id="Phobius"/>
    </source>
</evidence>
<gene>
    <name evidence="2" type="ORF">P6N53_00045</name>
</gene>
<protein>
    <submittedName>
        <fullName evidence="2">Uncharacterized protein</fullName>
    </submittedName>
</protein>
<dbReference type="AlphaFoldDB" id="A0AAW7Z9U4"/>
<dbReference type="Proteomes" id="UP001172911">
    <property type="component" value="Unassembled WGS sequence"/>
</dbReference>
<organism evidence="2 3">
    <name type="scientific">Desulforamulus aquiferis</name>
    <dbReference type="NCBI Taxonomy" id="1397668"/>
    <lineage>
        <taxon>Bacteria</taxon>
        <taxon>Bacillati</taxon>
        <taxon>Bacillota</taxon>
        <taxon>Clostridia</taxon>
        <taxon>Eubacteriales</taxon>
        <taxon>Peptococcaceae</taxon>
        <taxon>Desulforamulus</taxon>
    </lineage>
</organism>
<name>A0AAW7Z9U4_9FIRM</name>
<evidence type="ECO:0000313" key="3">
    <source>
        <dbReference type="Proteomes" id="UP001172911"/>
    </source>
</evidence>
<keyword evidence="3" id="KW-1185">Reference proteome</keyword>
<keyword evidence="1" id="KW-0472">Membrane</keyword>
<reference evidence="2" key="1">
    <citation type="journal article" date="2023" name="J. Hazard. Mater.">
        <title>Anaerobic biodegradation of pyrene and benzo[a]pyrene by a new sulfate-reducing Desulforamulus aquiferis strain DSA.</title>
        <authorList>
            <person name="Zhang Z."/>
            <person name="Sun J."/>
            <person name="Gong X."/>
            <person name="Wang C."/>
            <person name="Wang H."/>
        </authorList>
    </citation>
    <scope>NUCLEOTIDE SEQUENCE</scope>
    <source>
        <strain evidence="2">DSA</strain>
    </source>
</reference>
<accession>A0AAW7Z9U4</accession>
<reference evidence="2" key="2">
    <citation type="submission" date="2023-03" db="EMBL/GenBank/DDBJ databases">
        <authorList>
            <person name="Zhang Z."/>
        </authorList>
    </citation>
    <scope>NUCLEOTIDE SEQUENCE</scope>
    <source>
        <strain evidence="2">DSA</strain>
    </source>
</reference>
<comment type="caution">
    <text evidence="2">The sequence shown here is derived from an EMBL/GenBank/DDBJ whole genome shotgun (WGS) entry which is preliminary data.</text>
</comment>
<sequence length="52" mass="5823">MIMDSKGLCHPWWVFPTALAFGFGIAVIMGAPIGRQVNRAFSVCQQQPRKPY</sequence>
<dbReference type="RefSeq" id="WP_304540168.1">
    <property type="nucleotide sequence ID" value="NZ_JARPTC010000001.1"/>
</dbReference>
<keyword evidence="1" id="KW-0812">Transmembrane</keyword>
<feature type="transmembrane region" description="Helical" evidence="1">
    <location>
        <begin position="12"/>
        <end position="31"/>
    </location>
</feature>
<keyword evidence="1" id="KW-1133">Transmembrane helix</keyword>
<dbReference type="EMBL" id="JARPTC010000001">
    <property type="protein sequence ID" value="MDO7785625.1"/>
    <property type="molecule type" value="Genomic_DNA"/>
</dbReference>